<protein>
    <recommendedName>
        <fullName evidence="3">HDHD1</fullName>
    </recommendedName>
</protein>
<dbReference type="OrthoDB" id="40579at2759"/>
<dbReference type="EMBL" id="VXIV02001199">
    <property type="protein sequence ID" value="KAF6033934.1"/>
    <property type="molecule type" value="Genomic_DNA"/>
</dbReference>
<evidence type="ECO:0000313" key="1">
    <source>
        <dbReference type="EMBL" id="KAF6033934.1"/>
    </source>
</evidence>
<accession>A0A7J7K7K9</accession>
<keyword evidence="2" id="KW-1185">Reference proteome</keyword>
<sequence>MFVTLAFSSPFLCNYAVFSTLCNLSPNARALYYTEQKSGSLMAICSTMAWAEKLVRHLHSQGVPIAVATGSSEKKYDLKITHHKELFSLFSHVVFASDDPEVRQGKPCPDVFTVCAKRFPSPSLQVPPMFWYFKMHLTV</sequence>
<dbReference type="Proteomes" id="UP000593567">
    <property type="component" value="Unassembled WGS sequence"/>
</dbReference>
<dbReference type="InterPro" id="IPR023214">
    <property type="entry name" value="HAD_sf"/>
</dbReference>
<dbReference type="Pfam" id="PF00702">
    <property type="entry name" value="Hydrolase"/>
    <property type="match status" value="1"/>
</dbReference>
<reference evidence="1" key="1">
    <citation type="submission" date="2020-06" db="EMBL/GenBank/DDBJ databases">
        <title>Draft genome of Bugula neritina, a colonial animal packing powerful symbionts and potential medicines.</title>
        <authorList>
            <person name="Rayko M."/>
        </authorList>
    </citation>
    <scope>NUCLEOTIDE SEQUENCE [LARGE SCALE GENOMIC DNA]</scope>
    <source>
        <strain evidence="1">Kwan_BN1</strain>
    </source>
</reference>
<evidence type="ECO:0008006" key="3">
    <source>
        <dbReference type="Google" id="ProtNLM"/>
    </source>
</evidence>
<dbReference type="InterPro" id="IPR023198">
    <property type="entry name" value="PGP-like_dom2"/>
</dbReference>
<dbReference type="AlphaFoldDB" id="A0A7J7K7K9"/>
<organism evidence="1 2">
    <name type="scientific">Bugula neritina</name>
    <name type="common">Brown bryozoan</name>
    <name type="synonym">Sertularia neritina</name>
    <dbReference type="NCBI Taxonomy" id="10212"/>
    <lineage>
        <taxon>Eukaryota</taxon>
        <taxon>Metazoa</taxon>
        <taxon>Spiralia</taxon>
        <taxon>Lophotrochozoa</taxon>
        <taxon>Bryozoa</taxon>
        <taxon>Gymnolaemata</taxon>
        <taxon>Cheilostomatida</taxon>
        <taxon>Flustrina</taxon>
        <taxon>Buguloidea</taxon>
        <taxon>Bugulidae</taxon>
        <taxon>Bugula</taxon>
    </lineage>
</organism>
<dbReference type="GO" id="GO:0016791">
    <property type="term" value="F:phosphatase activity"/>
    <property type="evidence" value="ECO:0007669"/>
    <property type="project" value="TreeGrafter"/>
</dbReference>
<evidence type="ECO:0000313" key="2">
    <source>
        <dbReference type="Proteomes" id="UP000593567"/>
    </source>
</evidence>
<proteinExistence type="predicted"/>
<dbReference type="SUPFAM" id="SSF56784">
    <property type="entry name" value="HAD-like"/>
    <property type="match status" value="1"/>
</dbReference>
<dbReference type="PANTHER" id="PTHR18901">
    <property type="entry name" value="2-DEOXYGLUCOSE-6-PHOSPHATE PHOSPHATASE 2"/>
    <property type="match status" value="1"/>
</dbReference>
<dbReference type="InterPro" id="IPR036412">
    <property type="entry name" value="HAD-like_sf"/>
</dbReference>
<comment type="caution">
    <text evidence="1">The sequence shown here is derived from an EMBL/GenBank/DDBJ whole genome shotgun (WGS) entry which is preliminary data.</text>
</comment>
<dbReference type="Gene3D" id="3.40.50.1000">
    <property type="entry name" value="HAD superfamily/HAD-like"/>
    <property type="match status" value="1"/>
</dbReference>
<name>A0A7J7K7K9_BUGNE</name>
<dbReference type="Gene3D" id="1.10.150.240">
    <property type="entry name" value="Putative phosphatase, domain 2"/>
    <property type="match status" value="1"/>
</dbReference>
<dbReference type="PANTHER" id="PTHR18901:SF38">
    <property type="entry name" value="PSEUDOURIDINE-5'-PHOSPHATASE"/>
    <property type="match status" value="1"/>
</dbReference>
<gene>
    <name evidence="1" type="ORF">EB796_007753</name>
</gene>